<dbReference type="AlphaFoldDB" id="A0A7S9L0C3"/>
<dbReference type="GO" id="GO:0016740">
    <property type="term" value="F:transferase activity"/>
    <property type="evidence" value="ECO:0007669"/>
    <property type="project" value="UniProtKB-KW"/>
</dbReference>
<dbReference type="EMBL" id="CP064939">
    <property type="protein sequence ID" value="QPH39934.1"/>
    <property type="molecule type" value="Genomic_DNA"/>
</dbReference>
<reference evidence="1 2" key="1">
    <citation type="submission" date="2020-11" db="EMBL/GenBank/DDBJ databases">
        <title>Pedobacter endophytica, an endophytic bacteria isolated form Carex pumila.</title>
        <authorList>
            <person name="Peng Y."/>
            <person name="Jiang L."/>
            <person name="Lee J."/>
        </authorList>
    </citation>
    <scope>NUCLEOTIDE SEQUENCE [LARGE SCALE GENOMIC DNA]</scope>
    <source>
        <strain evidence="1 2">JBR3-12</strain>
    </source>
</reference>
<gene>
    <name evidence="1" type="ORF">IZT61_01200</name>
</gene>
<dbReference type="KEGG" id="pex:IZT61_01200"/>
<accession>A0A7S9L0C3</accession>
<evidence type="ECO:0000313" key="2">
    <source>
        <dbReference type="Proteomes" id="UP000594759"/>
    </source>
</evidence>
<organism evidence="1 2">
    <name type="scientific">Pedobacter endophyticus</name>
    <dbReference type="NCBI Taxonomy" id="2789740"/>
    <lineage>
        <taxon>Bacteria</taxon>
        <taxon>Pseudomonadati</taxon>
        <taxon>Bacteroidota</taxon>
        <taxon>Sphingobacteriia</taxon>
        <taxon>Sphingobacteriales</taxon>
        <taxon>Sphingobacteriaceae</taxon>
        <taxon>Pedobacter</taxon>
    </lineage>
</organism>
<keyword evidence="1" id="KW-0808">Transferase</keyword>
<sequence length="314" mass="37481">MSTSKAAVLLITFNRPDTTKVVLEAIAKYEPERLYVFSDGPREHNFDEDSKNIAITRALFEKLNWGGELITRFMEQNQGCGLGVSGAINWAFETEEQLIILEDDCVPSMSFFNFCNNLLHKYQNDSRVMHITGTRWNDEFNVDEESYFFSKYAHIWGWATWKRAWEKYDFLMEDWNDFRRSKILNHVLDNYFPLVKRWDFMFNSIYELKRKHTWDYQWQYAVFKNNGLCATPVQNLVTNIGDVGVHFSETTKAHHRNRGELNENLVHPRYFHPHYRFDKYHGKSFFLEGRSVFRLTYDQTIGRIKYVYQNNQSS</sequence>
<dbReference type="RefSeq" id="WP_196099392.1">
    <property type="nucleotide sequence ID" value="NZ_CP064939.1"/>
</dbReference>
<name>A0A7S9L0C3_9SPHI</name>
<dbReference type="SUPFAM" id="SSF53448">
    <property type="entry name" value="Nucleotide-diphospho-sugar transferases"/>
    <property type="match status" value="1"/>
</dbReference>
<keyword evidence="2" id="KW-1185">Reference proteome</keyword>
<evidence type="ECO:0000313" key="1">
    <source>
        <dbReference type="EMBL" id="QPH39934.1"/>
    </source>
</evidence>
<proteinExistence type="predicted"/>
<dbReference type="Gene3D" id="3.90.550.10">
    <property type="entry name" value="Spore Coat Polysaccharide Biosynthesis Protein SpsA, Chain A"/>
    <property type="match status" value="1"/>
</dbReference>
<dbReference type="InterPro" id="IPR029044">
    <property type="entry name" value="Nucleotide-diphossugar_trans"/>
</dbReference>
<dbReference type="Proteomes" id="UP000594759">
    <property type="component" value="Chromosome"/>
</dbReference>
<protein>
    <submittedName>
        <fullName evidence="1">Glycosyltransferase family 2 protein</fullName>
    </submittedName>
</protein>